<evidence type="ECO:0000256" key="1">
    <source>
        <dbReference type="ARBA" id="ARBA00004604"/>
    </source>
</evidence>
<keyword evidence="7" id="KW-0175">Coiled coil</keyword>
<dbReference type="GO" id="GO:0006364">
    <property type="term" value="P:rRNA processing"/>
    <property type="evidence" value="ECO:0007669"/>
    <property type="project" value="TreeGrafter"/>
</dbReference>
<feature type="region of interest" description="Disordered" evidence="8">
    <location>
        <begin position="238"/>
        <end position="259"/>
    </location>
</feature>
<protein>
    <recommendedName>
        <fullName evidence="4">Ribosome biogenesis protein NOP53</fullName>
    </recommendedName>
</protein>
<reference evidence="9" key="1">
    <citation type="submission" date="2020-06" db="EMBL/GenBank/DDBJ databases">
        <authorList>
            <person name="Ji K."/>
            <person name="Li J."/>
        </authorList>
    </citation>
    <scope>NUCLEOTIDE SEQUENCE</scope>
    <source>
        <strain evidence="9">JKM2019</strain>
        <tissue evidence="9">Whole body</tissue>
    </source>
</reference>
<proteinExistence type="inferred from homology"/>
<evidence type="ECO:0000256" key="3">
    <source>
        <dbReference type="ARBA" id="ARBA00008838"/>
    </source>
</evidence>
<evidence type="ECO:0000256" key="7">
    <source>
        <dbReference type="SAM" id="Coils"/>
    </source>
</evidence>
<evidence type="ECO:0000256" key="5">
    <source>
        <dbReference type="ARBA" id="ARBA00022517"/>
    </source>
</evidence>
<dbReference type="GO" id="GO:0000027">
    <property type="term" value="P:ribosomal large subunit assembly"/>
    <property type="evidence" value="ECO:0007669"/>
    <property type="project" value="TreeGrafter"/>
</dbReference>
<reference evidence="9" key="2">
    <citation type="journal article" date="2021" name="World Allergy Organ. J.">
        <title>Chromosome-level assembly of Dermatophagoides farinae genome and transcriptome reveals two novel allergens Der f 37 and Der f 39.</title>
        <authorList>
            <person name="Chen J."/>
            <person name="Cai Z."/>
            <person name="Fan D."/>
            <person name="Hu J."/>
            <person name="Hou Y."/>
            <person name="He Y."/>
            <person name="Zhang Z."/>
            <person name="Zhao Z."/>
            <person name="Gao P."/>
            <person name="Hu W."/>
            <person name="Sun J."/>
            <person name="Li J."/>
            <person name="Ji K."/>
        </authorList>
    </citation>
    <scope>NUCLEOTIDE SEQUENCE</scope>
    <source>
        <strain evidence="9">JKM2019</strain>
    </source>
</reference>
<comment type="subcellular location">
    <subcellularLocation>
        <location evidence="1">Nucleus</location>
        <location evidence="1">Nucleolus</location>
    </subcellularLocation>
    <subcellularLocation>
        <location evidence="2">Nucleus</location>
        <location evidence="2">Nucleoplasm</location>
    </subcellularLocation>
</comment>
<dbReference type="Pfam" id="PF07767">
    <property type="entry name" value="Nop53"/>
    <property type="match status" value="1"/>
</dbReference>
<dbReference type="GO" id="GO:0008097">
    <property type="term" value="F:5S rRNA binding"/>
    <property type="evidence" value="ECO:0007669"/>
    <property type="project" value="TreeGrafter"/>
</dbReference>
<dbReference type="InterPro" id="IPR011687">
    <property type="entry name" value="Nop53/GLTSCR2"/>
</dbReference>
<feature type="compositionally biased region" description="Basic residues" evidence="8">
    <location>
        <begin position="239"/>
        <end position="259"/>
    </location>
</feature>
<evidence type="ECO:0000256" key="2">
    <source>
        <dbReference type="ARBA" id="ARBA00004642"/>
    </source>
</evidence>
<evidence type="ECO:0000313" key="9">
    <source>
        <dbReference type="EMBL" id="KAH7645990.1"/>
    </source>
</evidence>
<dbReference type="PANTHER" id="PTHR14211:SF7">
    <property type="entry name" value="RIBOSOME BIOGENESIS PROTEIN NOP53"/>
    <property type="match status" value="1"/>
</dbReference>
<dbReference type="Proteomes" id="UP000828236">
    <property type="component" value="Unassembled WGS sequence"/>
</dbReference>
<dbReference type="GO" id="GO:0005730">
    <property type="term" value="C:nucleolus"/>
    <property type="evidence" value="ECO:0007669"/>
    <property type="project" value="UniProtKB-SubCell"/>
</dbReference>
<comment type="caution">
    <text evidence="9">The sequence shown here is derived from an EMBL/GenBank/DDBJ whole genome shotgun (WGS) entry which is preliminary data.</text>
</comment>
<dbReference type="GO" id="GO:0005654">
    <property type="term" value="C:nucleoplasm"/>
    <property type="evidence" value="ECO:0007669"/>
    <property type="project" value="UniProtKB-SubCell"/>
</dbReference>
<evidence type="ECO:0000256" key="8">
    <source>
        <dbReference type="SAM" id="MobiDB-lite"/>
    </source>
</evidence>
<sequence length="259" mass="31095">MAKKVPEHLRQKPSLLPAIEIPLPGQSYNPSEEDYQTLIISEAEKELAKLKEEKMWADKVEKFHLTRNEAQENEKAYLNEMLQGLFDDDQNVDDEKHTEIADDQDLTMAIVNAKTIKRKTKQQKRRELREKEIKKRKEQDKLTRIKENGVYRIKAIEKELNEREQRIVERAKLRQAKHIESLYKPKRLSRHHFEETPIELNLPSEISGSLRSLKTEGNFLKDRYKSLQKRNLIETRILQNHKRKYKRRTEIKRRHKEKK</sequence>
<dbReference type="PIRSF" id="PIRSF017302">
    <property type="entry name" value="Gltscr2"/>
    <property type="match status" value="1"/>
</dbReference>
<gene>
    <name evidence="9" type="ORF">HUG17_1528</name>
</gene>
<name>A0A9D4P719_DERFA</name>
<accession>A0A9D4P719</accession>
<evidence type="ECO:0000256" key="4">
    <source>
        <dbReference type="ARBA" id="ARBA00018339"/>
    </source>
</evidence>
<dbReference type="EMBL" id="SDOV01000001">
    <property type="protein sequence ID" value="KAH7645990.1"/>
    <property type="molecule type" value="Genomic_DNA"/>
</dbReference>
<dbReference type="AlphaFoldDB" id="A0A9D4P719"/>
<feature type="coiled-coil region" evidence="7">
    <location>
        <begin position="121"/>
        <end position="148"/>
    </location>
</feature>
<keyword evidence="5" id="KW-0690">Ribosome biogenesis</keyword>
<dbReference type="PANTHER" id="PTHR14211">
    <property type="entry name" value="GLIOMA SUPPRESSOR CANDIDATE REGION GENE 2"/>
    <property type="match status" value="1"/>
</dbReference>
<evidence type="ECO:0000256" key="6">
    <source>
        <dbReference type="ARBA" id="ARBA00023242"/>
    </source>
</evidence>
<keyword evidence="6" id="KW-0539">Nucleus</keyword>
<organism evidence="9">
    <name type="scientific">Dermatophagoides farinae</name>
    <name type="common">American house dust mite</name>
    <dbReference type="NCBI Taxonomy" id="6954"/>
    <lineage>
        <taxon>Eukaryota</taxon>
        <taxon>Metazoa</taxon>
        <taxon>Ecdysozoa</taxon>
        <taxon>Arthropoda</taxon>
        <taxon>Chelicerata</taxon>
        <taxon>Arachnida</taxon>
        <taxon>Acari</taxon>
        <taxon>Acariformes</taxon>
        <taxon>Sarcoptiformes</taxon>
        <taxon>Astigmata</taxon>
        <taxon>Psoroptidia</taxon>
        <taxon>Analgoidea</taxon>
        <taxon>Pyroglyphidae</taxon>
        <taxon>Dermatophagoidinae</taxon>
        <taxon>Dermatophagoides</taxon>
    </lineage>
</organism>
<comment type="similarity">
    <text evidence="3">Belongs to the NOP53 family.</text>
</comment>